<dbReference type="GO" id="GO:0046872">
    <property type="term" value="F:metal ion binding"/>
    <property type="evidence" value="ECO:0007669"/>
    <property type="project" value="UniProtKB-KW"/>
</dbReference>
<dbReference type="PANTHER" id="PTHR33337">
    <property type="entry name" value="GFA DOMAIN-CONTAINING PROTEIN"/>
    <property type="match status" value="1"/>
</dbReference>
<dbReference type="InterPro" id="IPR006913">
    <property type="entry name" value="CENP-V/GFA"/>
</dbReference>
<keyword evidence="2" id="KW-0479">Metal-binding</keyword>
<evidence type="ECO:0000256" key="4">
    <source>
        <dbReference type="ARBA" id="ARBA00023239"/>
    </source>
</evidence>
<comment type="caution">
    <text evidence="6">The sequence shown here is derived from an EMBL/GenBank/DDBJ whole genome shotgun (WGS) entry which is preliminary data.</text>
</comment>
<dbReference type="PROSITE" id="PS51891">
    <property type="entry name" value="CENP_V_GFA"/>
    <property type="match status" value="1"/>
</dbReference>
<evidence type="ECO:0000256" key="1">
    <source>
        <dbReference type="ARBA" id="ARBA00005495"/>
    </source>
</evidence>
<dbReference type="AlphaFoldDB" id="A0A845B0U4"/>
<keyword evidence="3" id="KW-0862">Zinc</keyword>
<evidence type="ECO:0000256" key="2">
    <source>
        <dbReference type="ARBA" id="ARBA00022723"/>
    </source>
</evidence>
<reference evidence="6 7" key="1">
    <citation type="submission" date="2019-12" db="EMBL/GenBank/DDBJ databases">
        <title>Genomic-based taxomic classification of the family Erythrobacteraceae.</title>
        <authorList>
            <person name="Xu L."/>
        </authorList>
    </citation>
    <scope>NUCLEOTIDE SEQUENCE [LARGE SCALE GENOMIC DNA]</scope>
    <source>
        <strain evidence="6 7">JCM 16677</strain>
    </source>
</reference>
<dbReference type="PANTHER" id="PTHR33337:SF33">
    <property type="entry name" value="CENP-V_GFA DOMAIN-CONTAINING PROTEIN"/>
    <property type="match status" value="1"/>
</dbReference>
<dbReference type="RefSeq" id="WP_160779936.1">
    <property type="nucleotide sequence ID" value="NZ_BAAAZF010000001.1"/>
</dbReference>
<gene>
    <name evidence="6" type="ORF">GRI94_12325</name>
</gene>
<evidence type="ECO:0000259" key="5">
    <source>
        <dbReference type="PROSITE" id="PS51891"/>
    </source>
</evidence>
<comment type="similarity">
    <text evidence="1">Belongs to the Gfa family.</text>
</comment>
<protein>
    <submittedName>
        <fullName evidence="6">Aldehyde-activating protein</fullName>
    </submittedName>
</protein>
<proteinExistence type="inferred from homology"/>
<organism evidence="6 7">
    <name type="scientific">Parerythrobacter jejuensis</name>
    <dbReference type="NCBI Taxonomy" id="795812"/>
    <lineage>
        <taxon>Bacteria</taxon>
        <taxon>Pseudomonadati</taxon>
        <taxon>Pseudomonadota</taxon>
        <taxon>Alphaproteobacteria</taxon>
        <taxon>Sphingomonadales</taxon>
        <taxon>Erythrobacteraceae</taxon>
        <taxon>Parerythrobacter</taxon>
    </lineage>
</organism>
<dbReference type="Proteomes" id="UP000446786">
    <property type="component" value="Unassembled WGS sequence"/>
</dbReference>
<dbReference type="OrthoDB" id="7186766at2"/>
<dbReference type="GO" id="GO:0016846">
    <property type="term" value="F:carbon-sulfur lyase activity"/>
    <property type="evidence" value="ECO:0007669"/>
    <property type="project" value="InterPro"/>
</dbReference>
<evidence type="ECO:0000313" key="7">
    <source>
        <dbReference type="Proteomes" id="UP000446786"/>
    </source>
</evidence>
<dbReference type="EMBL" id="WTYE01000001">
    <property type="protein sequence ID" value="MXP32608.1"/>
    <property type="molecule type" value="Genomic_DNA"/>
</dbReference>
<evidence type="ECO:0000256" key="3">
    <source>
        <dbReference type="ARBA" id="ARBA00022833"/>
    </source>
</evidence>
<keyword evidence="4" id="KW-0456">Lyase</keyword>
<dbReference type="Gene3D" id="3.90.1590.10">
    <property type="entry name" value="glutathione-dependent formaldehyde- activating enzyme (gfa)"/>
    <property type="match status" value="1"/>
</dbReference>
<feature type="domain" description="CENP-V/GFA" evidence="5">
    <location>
        <begin position="16"/>
        <end position="134"/>
    </location>
</feature>
<accession>A0A845B0U4</accession>
<evidence type="ECO:0000313" key="6">
    <source>
        <dbReference type="EMBL" id="MXP32608.1"/>
    </source>
</evidence>
<dbReference type="InterPro" id="IPR011057">
    <property type="entry name" value="Mss4-like_sf"/>
</dbReference>
<dbReference type="SUPFAM" id="SSF51316">
    <property type="entry name" value="Mss4-like"/>
    <property type="match status" value="1"/>
</dbReference>
<name>A0A845B0U4_9SPHN</name>
<dbReference type="Pfam" id="PF04828">
    <property type="entry name" value="GFA"/>
    <property type="match status" value="1"/>
</dbReference>
<sequence length="162" mass="17494">MADGAEGADQAVKGVLKGGCLCGRVEYTIAEGFRLNPYACHCTDCQTRTGSAFSEHMLFFLKDIEINSELDVAEYTQPSGSASTIYGCPRCKARIYAENDSRPGMASLRCGTLTGSSSVIPAAHIWVQSKQPWLHLPENARTMEGNPSSSQEWVELVGIASQ</sequence>
<keyword evidence="7" id="KW-1185">Reference proteome</keyword>